<dbReference type="Proteomes" id="UP000315842">
    <property type="component" value="Unassembled WGS sequence"/>
</dbReference>
<evidence type="ECO:0000313" key="2">
    <source>
        <dbReference type="Proteomes" id="UP000315842"/>
    </source>
</evidence>
<comment type="caution">
    <text evidence="1">The sequence shown here is derived from an EMBL/GenBank/DDBJ whole genome shotgun (WGS) entry which is preliminary data.</text>
</comment>
<keyword evidence="2" id="KW-1185">Reference proteome</keyword>
<reference evidence="1 2" key="1">
    <citation type="submission" date="2019-06" db="EMBL/GenBank/DDBJ databases">
        <title>Whole genome shotgun sequence of Cellulomonas uda NBRC 3747.</title>
        <authorList>
            <person name="Hosoyama A."/>
            <person name="Uohara A."/>
            <person name="Ohji S."/>
            <person name="Ichikawa N."/>
        </authorList>
    </citation>
    <scope>NUCLEOTIDE SEQUENCE [LARGE SCALE GENOMIC DNA]</scope>
    <source>
        <strain evidence="1 2">NBRC 3747</strain>
    </source>
</reference>
<protein>
    <submittedName>
        <fullName evidence="1">Uncharacterized protein</fullName>
    </submittedName>
</protein>
<dbReference type="AlphaFoldDB" id="A0A4Y3KCE2"/>
<accession>A0A4Y3KCE2</accession>
<name>A0A4Y3KCE2_CELUD</name>
<gene>
    <name evidence="1" type="ORF">CUD01_25550</name>
</gene>
<sequence length="138" mass="15131">MVKPVQTRASVSVASSALSEGRMLELAEKAAMSGDSDVGRFRVEARTPHSTTVSLRDHIEGAELIRFEVRTDRAVGRTTARTAITFFRTKDGGVNALIPMAKRKLLGFSAYEIFMDWYVAAVVREDPNAIVTLVDGKD</sequence>
<dbReference type="RefSeq" id="WP_141321624.1">
    <property type="nucleotide sequence ID" value="NZ_BJLP01000047.1"/>
</dbReference>
<dbReference type="EMBL" id="BJLP01000047">
    <property type="protein sequence ID" value="GEA82111.1"/>
    <property type="molecule type" value="Genomic_DNA"/>
</dbReference>
<evidence type="ECO:0000313" key="1">
    <source>
        <dbReference type="EMBL" id="GEA82111.1"/>
    </source>
</evidence>
<organism evidence="1 2">
    <name type="scientific">Cellulomonas uda</name>
    <dbReference type="NCBI Taxonomy" id="1714"/>
    <lineage>
        <taxon>Bacteria</taxon>
        <taxon>Bacillati</taxon>
        <taxon>Actinomycetota</taxon>
        <taxon>Actinomycetes</taxon>
        <taxon>Micrococcales</taxon>
        <taxon>Cellulomonadaceae</taxon>
        <taxon>Cellulomonas</taxon>
    </lineage>
</organism>
<proteinExistence type="predicted"/>